<feature type="non-terminal residue" evidence="1">
    <location>
        <position position="1"/>
    </location>
</feature>
<reference evidence="1" key="1">
    <citation type="submission" date="2021-06" db="EMBL/GenBank/DDBJ databases">
        <authorList>
            <person name="Hodson N. C."/>
            <person name="Mongue J. A."/>
            <person name="Jaron S. K."/>
        </authorList>
    </citation>
    <scope>NUCLEOTIDE SEQUENCE</scope>
</reference>
<name>A0A8J2NQI1_9HEXA</name>
<dbReference type="EMBL" id="CAJVCH010026511">
    <property type="protein sequence ID" value="CAG7700548.1"/>
    <property type="molecule type" value="Genomic_DNA"/>
</dbReference>
<keyword evidence="2" id="KW-1185">Reference proteome</keyword>
<sequence length="11" mass="1321">MRLFSIKILIS</sequence>
<evidence type="ECO:0000313" key="1">
    <source>
        <dbReference type="EMBL" id="CAG7700548.1"/>
    </source>
</evidence>
<protein>
    <submittedName>
        <fullName evidence="1">Uncharacterized protein</fullName>
    </submittedName>
</protein>
<comment type="caution">
    <text evidence="1">The sequence shown here is derived from an EMBL/GenBank/DDBJ whole genome shotgun (WGS) entry which is preliminary data.</text>
</comment>
<gene>
    <name evidence="1" type="ORF">AFUS01_LOCUS4264</name>
</gene>
<accession>A0A8J2NQI1</accession>
<evidence type="ECO:0000313" key="2">
    <source>
        <dbReference type="Proteomes" id="UP000708208"/>
    </source>
</evidence>
<proteinExistence type="predicted"/>
<organism evidence="1 2">
    <name type="scientific">Allacma fusca</name>
    <dbReference type="NCBI Taxonomy" id="39272"/>
    <lineage>
        <taxon>Eukaryota</taxon>
        <taxon>Metazoa</taxon>
        <taxon>Ecdysozoa</taxon>
        <taxon>Arthropoda</taxon>
        <taxon>Hexapoda</taxon>
        <taxon>Collembola</taxon>
        <taxon>Symphypleona</taxon>
        <taxon>Sminthuridae</taxon>
        <taxon>Allacma</taxon>
    </lineage>
</organism>
<dbReference type="Proteomes" id="UP000708208">
    <property type="component" value="Unassembled WGS sequence"/>
</dbReference>